<accession>A0A0A2V3G7</accession>
<dbReference type="VEuPathDB" id="FungiDB:PAAG_12397"/>
<dbReference type="STRING" id="502779.A0A0A2V3G7"/>
<organism evidence="1 2">
    <name type="scientific">Paracoccidioides lutzii (strain ATCC MYA-826 / Pb01)</name>
    <name type="common">Paracoccidioides brasiliensis</name>
    <dbReference type="NCBI Taxonomy" id="502779"/>
    <lineage>
        <taxon>Eukaryota</taxon>
        <taxon>Fungi</taxon>
        <taxon>Dikarya</taxon>
        <taxon>Ascomycota</taxon>
        <taxon>Pezizomycotina</taxon>
        <taxon>Eurotiomycetes</taxon>
        <taxon>Eurotiomycetidae</taxon>
        <taxon>Onygenales</taxon>
        <taxon>Ajellomycetaceae</taxon>
        <taxon>Paracoccidioides</taxon>
    </lineage>
</organism>
<reference evidence="1 2" key="1">
    <citation type="journal article" date="2011" name="PLoS Genet.">
        <title>Comparative genomic analysis of human fungal pathogens causing paracoccidioidomycosis.</title>
        <authorList>
            <person name="Desjardins C.A."/>
            <person name="Champion M.D."/>
            <person name="Holder J.W."/>
            <person name="Muszewska A."/>
            <person name="Goldberg J."/>
            <person name="Bailao A.M."/>
            <person name="Brigido M.M."/>
            <person name="Ferreira M.E."/>
            <person name="Garcia A.M."/>
            <person name="Grynberg M."/>
            <person name="Gujja S."/>
            <person name="Heiman D.I."/>
            <person name="Henn M.R."/>
            <person name="Kodira C.D."/>
            <person name="Leon-Narvaez H."/>
            <person name="Longo L.V."/>
            <person name="Ma L.J."/>
            <person name="Malavazi I."/>
            <person name="Matsuo A.L."/>
            <person name="Morais F.V."/>
            <person name="Pereira M."/>
            <person name="Rodriguez-Brito S."/>
            <person name="Sakthikumar S."/>
            <person name="Salem-Izacc S.M."/>
            <person name="Sykes S.M."/>
            <person name="Teixeira M.M."/>
            <person name="Vallejo M.C."/>
            <person name="Walter M.E."/>
            <person name="Yandava C."/>
            <person name="Young S."/>
            <person name="Zeng Q."/>
            <person name="Zucker J."/>
            <person name="Felipe M.S."/>
            <person name="Goldman G.H."/>
            <person name="Haas B.J."/>
            <person name="McEwen J.G."/>
            <person name="Nino-Vega G."/>
            <person name="Puccia R."/>
            <person name="San-Blas G."/>
            <person name="Soares C.M."/>
            <person name="Birren B.W."/>
            <person name="Cuomo C.A."/>
        </authorList>
    </citation>
    <scope>NUCLEOTIDE SEQUENCE [LARGE SCALE GENOMIC DNA]</scope>
    <source>
        <strain evidence="2">ATCC MYA-826 / Pb01</strain>
    </source>
</reference>
<dbReference type="OrthoDB" id="75169at2759"/>
<name>A0A0A2V3G7_PARBA</name>
<dbReference type="Proteomes" id="UP000002059">
    <property type="component" value="Partially assembled WGS sequence"/>
</dbReference>
<dbReference type="eggNOG" id="ENOG502S7DN">
    <property type="taxonomic scope" value="Eukaryota"/>
</dbReference>
<dbReference type="KEGG" id="pbl:PAAG_12397"/>
<keyword evidence="2" id="KW-1185">Reference proteome</keyword>
<dbReference type="GeneID" id="9093779"/>
<dbReference type="EMBL" id="KN294015">
    <property type="protein sequence ID" value="KGQ00927.1"/>
    <property type="molecule type" value="Genomic_DNA"/>
</dbReference>
<sequence length="437" mass="48819">MFGDCSALQTSGELLLAIASVRNNALSKARKQRIALEFGYINTVLHDAPKPGLQGKMEIFNETKERSFSAQAILETMHYIFQKLEGHDYPHNTHVHAHETTKDEVLAVQRQLLLHPEDTAKMKGSCLVFSISLGVTFIFVDLSTCPALLSLRVPGFAPEPDLDDGWRVRTGEDSPSPFCGCMYFPQPQADFTEGPYITRLRVRVIAAGLEEVALAKMKATPVIHSTEFEETSETGKGAIHMTTESSGISSLDSDGIPLCFPRSAPANVSALRRPRIPGICGLVIQFYSNRGRTSLTTAFSGTTWKLWFDPALSRKRASRTAKYLQEYFFRIVTPKSLQNLYKVNELELKKKQNQRDRHGCRTVQDPSRMSREIFDVEIQQLQQLRPVVFSIHTSSKSGAATGDTDDRVEKGKGKMRRSFFVGNIEVERCPKAQAMAV</sequence>
<dbReference type="RefSeq" id="XP_015702495.1">
    <property type="nucleotide sequence ID" value="XM_015847891.1"/>
</dbReference>
<evidence type="ECO:0000313" key="2">
    <source>
        <dbReference type="Proteomes" id="UP000002059"/>
    </source>
</evidence>
<proteinExistence type="predicted"/>
<protein>
    <submittedName>
        <fullName evidence="1">Uncharacterized protein</fullName>
    </submittedName>
</protein>
<gene>
    <name evidence="1" type="ORF">PAAG_12397</name>
</gene>
<dbReference type="AlphaFoldDB" id="A0A0A2V3G7"/>
<dbReference type="HOGENOM" id="CLU_627136_0_0_1"/>
<dbReference type="Gene3D" id="3.10.310.10">
    <property type="entry name" value="Diaminopimelate Epimerase, Chain A, domain 1"/>
    <property type="match status" value="1"/>
</dbReference>
<evidence type="ECO:0000313" key="1">
    <source>
        <dbReference type="EMBL" id="KGQ00927.1"/>
    </source>
</evidence>